<dbReference type="SUPFAM" id="SSF56112">
    <property type="entry name" value="Protein kinase-like (PK-like)"/>
    <property type="match status" value="1"/>
</dbReference>
<keyword evidence="4" id="KW-1185">Reference proteome</keyword>
<dbReference type="STRING" id="326424.FRAAL5493"/>
<dbReference type="AlphaFoldDB" id="Q0REI4"/>
<dbReference type="eggNOG" id="COG3173">
    <property type="taxonomic scope" value="Bacteria"/>
</dbReference>
<dbReference type="HOGENOM" id="CLU_046674_0_0_11"/>
<dbReference type="OrthoDB" id="7510553at2"/>
<evidence type="ECO:0000313" key="4">
    <source>
        <dbReference type="Proteomes" id="UP000000657"/>
    </source>
</evidence>
<evidence type="ECO:0000256" key="1">
    <source>
        <dbReference type="SAM" id="MobiDB-lite"/>
    </source>
</evidence>
<dbReference type="RefSeq" id="WP_011606577.1">
    <property type="nucleotide sequence ID" value="NC_008278.1"/>
</dbReference>
<gene>
    <name evidence="3" type="ordered locus">FRAAL5493</name>
</gene>
<dbReference type="Pfam" id="PF01636">
    <property type="entry name" value="APH"/>
    <property type="match status" value="1"/>
</dbReference>
<proteinExistence type="predicted"/>
<dbReference type="CDD" id="cd05154">
    <property type="entry name" value="ACAD10_11_N-like"/>
    <property type="match status" value="1"/>
</dbReference>
<feature type="region of interest" description="Disordered" evidence="1">
    <location>
        <begin position="1"/>
        <end position="30"/>
    </location>
</feature>
<organism evidence="3 4">
    <name type="scientific">Frankia alni (strain DSM 45986 / CECT 9034 / ACN14a)</name>
    <dbReference type="NCBI Taxonomy" id="326424"/>
    <lineage>
        <taxon>Bacteria</taxon>
        <taxon>Bacillati</taxon>
        <taxon>Actinomycetota</taxon>
        <taxon>Actinomycetes</taxon>
        <taxon>Frankiales</taxon>
        <taxon>Frankiaceae</taxon>
        <taxon>Frankia</taxon>
    </lineage>
</organism>
<feature type="compositionally biased region" description="Low complexity" evidence="1">
    <location>
        <begin position="1"/>
        <end position="28"/>
    </location>
</feature>
<reference evidence="3 4" key="1">
    <citation type="journal article" date="2007" name="Genome Res.">
        <title>Genome characteristics of facultatively symbiotic Frankia sp. strains reflect host range and host plant biogeography.</title>
        <authorList>
            <person name="Normand P."/>
            <person name="Lapierre P."/>
            <person name="Tisa L.S."/>
            <person name="Gogarten J.P."/>
            <person name="Alloisio N."/>
            <person name="Bagnarol E."/>
            <person name="Bassi C.A."/>
            <person name="Berry A.M."/>
            <person name="Bickhart D.M."/>
            <person name="Choisne N."/>
            <person name="Couloux A."/>
            <person name="Cournoyer B."/>
            <person name="Cruveiller S."/>
            <person name="Daubin V."/>
            <person name="Demange N."/>
            <person name="Francino M.P."/>
            <person name="Goltsman E."/>
            <person name="Huang Y."/>
            <person name="Kopp O.R."/>
            <person name="Labarre L."/>
            <person name="Lapidus A."/>
            <person name="Lavire C."/>
            <person name="Marechal J."/>
            <person name="Martinez M."/>
            <person name="Mastronunzio J.E."/>
            <person name="Mullin B.C."/>
            <person name="Niemann J."/>
            <person name="Pujic P."/>
            <person name="Rawnsley T."/>
            <person name="Rouy Z."/>
            <person name="Schenowitz C."/>
            <person name="Sellstedt A."/>
            <person name="Tavares F."/>
            <person name="Tomkins J.P."/>
            <person name="Vallenet D."/>
            <person name="Valverde C."/>
            <person name="Wall L.G."/>
            <person name="Wang Y."/>
            <person name="Medigue C."/>
            <person name="Benson D.R."/>
        </authorList>
    </citation>
    <scope>NUCLEOTIDE SEQUENCE [LARGE SCALE GENOMIC DNA]</scope>
    <source>
        <strain evidence="4">DSM 45986 / CECT 9034 / ACN14a</strain>
    </source>
</reference>
<dbReference type="Proteomes" id="UP000000657">
    <property type="component" value="Chromosome"/>
</dbReference>
<dbReference type="PANTHER" id="PTHR21310">
    <property type="entry name" value="AMINOGLYCOSIDE PHOSPHOTRANSFERASE-RELATED-RELATED"/>
    <property type="match status" value="1"/>
</dbReference>
<feature type="domain" description="Aminoglycoside phosphotransferase" evidence="2">
    <location>
        <begin position="84"/>
        <end position="275"/>
    </location>
</feature>
<evidence type="ECO:0000313" key="3">
    <source>
        <dbReference type="EMBL" id="CAJ64126.1"/>
    </source>
</evidence>
<dbReference type="InterPro" id="IPR011009">
    <property type="entry name" value="Kinase-like_dom_sf"/>
</dbReference>
<dbReference type="KEGG" id="fal:FRAAL5493"/>
<name>Q0REI4_FRAAA</name>
<sequence>MTAAEAAEAAEAAADAPGGEAGPAPTARTAEEDRLVARVEELLGGRVTAIERQPRWRKAWYLTVDRDGTDIPIYVRGDKQIDAEPYPGLDREAAILRILERNGVPVPHVHGMSSDPIGIVMDRVPGTRDVAEAADDAQRRGIAEQYMEILARMHGIDVAEFAAAGIEVPTTPAGAQLAFVDANERLYRRTKKAPEPLVEWALRWARHRLPTAGNRARFIHGDTGQFLFVDGRITCVYDFEASHIGDPLSDLAGLRTRAGTEPLGADIEHMIRHYQRVAGTTVDPSALSFYTATYMLTAVMALSGPLTELRPADQQAEYLTWDLMVRRAMLWAIAEVEGVKIEPAPPVTVPPGYPARIATVLEGTVRRMVPATPVDEANQSAALALARWAGAMVAVGAANVERDLDRAAVLLGHRPADQATADAELERFVLAAGPEHDLALLEYFAAQTEARVAEAVPMRQRLEQYALPKVVL</sequence>
<protein>
    <submittedName>
        <fullName evidence="3">Aminoglycoside phospho-transferase</fullName>
    </submittedName>
</protein>
<dbReference type="InterPro" id="IPR041726">
    <property type="entry name" value="ACAD10_11_N"/>
</dbReference>
<dbReference type="GO" id="GO:0016740">
    <property type="term" value="F:transferase activity"/>
    <property type="evidence" value="ECO:0007669"/>
    <property type="project" value="UniProtKB-KW"/>
</dbReference>
<dbReference type="InterPro" id="IPR051678">
    <property type="entry name" value="AGP_Transferase"/>
</dbReference>
<dbReference type="Gene3D" id="3.90.1200.10">
    <property type="match status" value="1"/>
</dbReference>
<dbReference type="EMBL" id="CT573213">
    <property type="protein sequence ID" value="CAJ64126.1"/>
    <property type="molecule type" value="Genomic_DNA"/>
</dbReference>
<accession>Q0REI4</accession>
<evidence type="ECO:0000259" key="2">
    <source>
        <dbReference type="Pfam" id="PF01636"/>
    </source>
</evidence>
<dbReference type="InterPro" id="IPR002575">
    <property type="entry name" value="Aminoglycoside_PTrfase"/>
</dbReference>